<dbReference type="KEGG" id="mcw:A8L33_10550"/>
<protein>
    <submittedName>
        <fullName evidence="1">Uncharacterized protein</fullName>
    </submittedName>
</protein>
<dbReference type="EMBL" id="LAVO01000013">
    <property type="protein sequence ID" value="KOS10077.1"/>
    <property type="molecule type" value="Genomic_DNA"/>
</dbReference>
<gene>
    <name evidence="1" type="ORF">XI38_12545</name>
</gene>
<dbReference type="OrthoDB" id="5076766at2"/>
<dbReference type="PATRIC" id="fig|84292.3.peg.2548"/>
<reference evidence="1" key="1">
    <citation type="submission" date="2015-04" db="EMBL/GenBank/DDBJ databases">
        <title>Complete genome sequence of Microbacterium chocolatum SIT 101, a bacterium enantioselectively hydrolyzing mesomeric diesters.</title>
        <authorList>
            <person name="Li X."/>
            <person name="Xu Y."/>
        </authorList>
    </citation>
    <scope>NUCLEOTIDE SEQUENCE [LARGE SCALE GENOMIC DNA]</scope>
    <source>
        <strain evidence="1">SIT 101</strain>
    </source>
</reference>
<comment type="caution">
    <text evidence="1">The sequence shown here is derived from an EMBL/GenBank/DDBJ whole genome shotgun (WGS) entry which is preliminary data.</text>
</comment>
<evidence type="ECO:0000313" key="1">
    <source>
        <dbReference type="EMBL" id="KOS10077.1"/>
    </source>
</evidence>
<name>A0A0M8MH97_9MICO</name>
<dbReference type="AlphaFoldDB" id="A0A0M8MH97"/>
<proteinExistence type="predicted"/>
<accession>A0A0M8MH97</accession>
<organism evidence="1 2">
    <name type="scientific">Microbacterium aurantiacum</name>
    <dbReference type="NCBI Taxonomy" id="162393"/>
    <lineage>
        <taxon>Bacteria</taxon>
        <taxon>Bacillati</taxon>
        <taxon>Actinomycetota</taxon>
        <taxon>Actinomycetes</taxon>
        <taxon>Micrococcales</taxon>
        <taxon>Microbacteriaceae</taxon>
        <taxon>Microbacterium</taxon>
    </lineage>
</organism>
<sequence>MTKNRRYDALNDARIAEAAARGREPGTLPMQAYGPNQIHWPPRGEPVWAWINWREGSAMSIPATAAGWNDRVVVVEWWDDVGGQRSVVVWRTAVTRRVGQEFAP</sequence>
<keyword evidence="2" id="KW-1185">Reference proteome</keyword>
<evidence type="ECO:0000313" key="2">
    <source>
        <dbReference type="Proteomes" id="UP000037737"/>
    </source>
</evidence>
<dbReference type="Proteomes" id="UP000037737">
    <property type="component" value="Unassembled WGS sequence"/>
</dbReference>